<organism evidence="2 3">
    <name type="scientific">Gossypium australe</name>
    <dbReference type="NCBI Taxonomy" id="47621"/>
    <lineage>
        <taxon>Eukaryota</taxon>
        <taxon>Viridiplantae</taxon>
        <taxon>Streptophyta</taxon>
        <taxon>Embryophyta</taxon>
        <taxon>Tracheophyta</taxon>
        <taxon>Spermatophyta</taxon>
        <taxon>Magnoliopsida</taxon>
        <taxon>eudicotyledons</taxon>
        <taxon>Gunneridae</taxon>
        <taxon>Pentapetalae</taxon>
        <taxon>rosids</taxon>
        <taxon>malvids</taxon>
        <taxon>Malvales</taxon>
        <taxon>Malvaceae</taxon>
        <taxon>Malvoideae</taxon>
        <taxon>Gossypium</taxon>
    </lineage>
</organism>
<evidence type="ECO:0000313" key="3">
    <source>
        <dbReference type="Proteomes" id="UP000325315"/>
    </source>
</evidence>
<name>A0A5B6VM68_9ROSI</name>
<proteinExistence type="predicted"/>
<dbReference type="PANTHER" id="PTHR33067">
    <property type="entry name" value="RNA-DIRECTED DNA POLYMERASE-RELATED"/>
    <property type="match status" value="1"/>
</dbReference>
<dbReference type="InterPro" id="IPR021109">
    <property type="entry name" value="Peptidase_aspartic_dom_sf"/>
</dbReference>
<feature type="compositionally biased region" description="Basic and acidic residues" evidence="1">
    <location>
        <begin position="103"/>
        <end position="119"/>
    </location>
</feature>
<dbReference type="Gene3D" id="2.40.70.10">
    <property type="entry name" value="Acid Proteases"/>
    <property type="match status" value="1"/>
</dbReference>
<accession>A0A5B6VM68</accession>
<feature type="region of interest" description="Disordered" evidence="1">
    <location>
        <begin position="89"/>
        <end position="119"/>
    </location>
</feature>
<dbReference type="EMBL" id="SMMG02000006">
    <property type="protein sequence ID" value="KAA3470202.1"/>
    <property type="molecule type" value="Genomic_DNA"/>
</dbReference>
<gene>
    <name evidence="2" type="ORF">EPI10_015930</name>
</gene>
<sequence>MGRLIRRYESSPNSTKSSLPTTTITTKSHGKWPYYMWSKIRPTKGRDANYEDGYLISPSYILPNNTENNPWRDGKEHVKEIILRSSKEFKPPTKPIDEEEDIPKDVDEPTKKEEVDHPESIEEVAKSVPNLVISTHSTTKIPQKLKDSGSFTILIEIWDQYCSKALCDLGASINLMSLSIYRKIKLEDLKNISIMVQLADRSLVHHKGDSSFPIDFVIIDFDEDQEIPILLGRPFMATSNSMIYFE</sequence>
<feature type="compositionally biased region" description="Low complexity" evidence="1">
    <location>
        <begin position="14"/>
        <end position="24"/>
    </location>
</feature>
<comment type="caution">
    <text evidence="2">The sequence shown here is derived from an EMBL/GenBank/DDBJ whole genome shotgun (WGS) entry which is preliminary data.</text>
</comment>
<dbReference type="AlphaFoldDB" id="A0A5B6VM68"/>
<evidence type="ECO:0000256" key="1">
    <source>
        <dbReference type="SAM" id="MobiDB-lite"/>
    </source>
</evidence>
<keyword evidence="3" id="KW-1185">Reference proteome</keyword>
<dbReference type="PANTHER" id="PTHR33067:SF39">
    <property type="entry name" value="TRANSCRIPTION FACTOR INTERACTOR AND REGULATOR CCHC(ZN) FAMILY"/>
    <property type="match status" value="1"/>
</dbReference>
<dbReference type="CDD" id="cd00303">
    <property type="entry name" value="retropepsin_like"/>
    <property type="match status" value="1"/>
</dbReference>
<feature type="region of interest" description="Disordered" evidence="1">
    <location>
        <begin position="1"/>
        <end position="24"/>
    </location>
</feature>
<dbReference type="Proteomes" id="UP000325315">
    <property type="component" value="Unassembled WGS sequence"/>
</dbReference>
<evidence type="ECO:0000313" key="2">
    <source>
        <dbReference type="EMBL" id="KAA3470202.1"/>
    </source>
</evidence>
<protein>
    <submittedName>
        <fullName evidence="2">Uncharacterized protein</fullName>
    </submittedName>
</protein>
<reference evidence="3" key="1">
    <citation type="journal article" date="2019" name="Plant Biotechnol. J.">
        <title>Genome sequencing of the Australian wild diploid species Gossypium australe highlights disease resistance and delayed gland morphogenesis.</title>
        <authorList>
            <person name="Cai Y."/>
            <person name="Cai X."/>
            <person name="Wang Q."/>
            <person name="Wang P."/>
            <person name="Zhang Y."/>
            <person name="Cai C."/>
            <person name="Xu Y."/>
            <person name="Wang K."/>
            <person name="Zhou Z."/>
            <person name="Wang C."/>
            <person name="Geng S."/>
            <person name="Li B."/>
            <person name="Dong Q."/>
            <person name="Hou Y."/>
            <person name="Wang H."/>
            <person name="Ai P."/>
            <person name="Liu Z."/>
            <person name="Yi F."/>
            <person name="Sun M."/>
            <person name="An G."/>
            <person name="Cheng J."/>
            <person name="Zhang Y."/>
            <person name="Shi Q."/>
            <person name="Xie Y."/>
            <person name="Shi X."/>
            <person name="Chang Y."/>
            <person name="Huang F."/>
            <person name="Chen Y."/>
            <person name="Hong S."/>
            <person name="Mi L."/>
            <person name="Sun Q."/>
            <person name="Zhang L."/>
            <person name="Zhou B."/>
            <person name="Peng R."/>
            <person name="Zhang X."/>
            <person name="Liu F."/>
        </authorList>
    </citation>
    <scope>NUCLEOTIDE SEQUENCE [LARGE SCALE GENOMIC DNA]</scope>
    <source>
        <strain evidence="3">cv. PA1801</strain>
    </source>
</reference>